<protein>
    <submittedName>
        <fullName evidence="1">Uncharacterized protein</fullName>
    </submittedName>
</protein>
<dbReference type="EMBL" id="CAJVCH010535439">
    <property type="protein sequence ID" value="CAG7825212.1"/>
    <property type="molecule type" value="Genomic_DNA"/>
</dbReference>
<gene>
    <name evidence="1" type="ORF">AFUS01_LOCUS35336</name>
</gene>
<keyword evidence="2" id="KW-1185">Reference proteome</keyword>
<dbReference type="OrthoDB" id="10268090at2759"/>
<proteinExistence type="predicted"/>
<feature type="non-terminal residue" evidence="1">
    <location>
        <position position="1"/>
    </location>
</feature>
<reference evidence="1" key="1">
    <citation type="submission" date="2021-06" db="EMBL/GenBank/DDBJ databases">
        <authorList>
            <person name="Hodson N. C."/>
            <person name="Mongue J. A."/>
            <person name="Jaron S. K."/>
        </authorList>
    </citation>
    <scope>NUCLEOTIDE SEQUENCE</scope>
</reference>
<evidence type="ECO:0000313" key="1">
    <source>
        <dbReference type="EMBL" id="CAG7825212.1"/>
    </source>
</evidence>
<organism evidence="1 2">
    <name type="scientific">Allacma fusca</name>
    <dbReference type="NCBI Taxonomy" id="39272"/>
    <lineage>
        <taxon>Eukaryota</taxon>
        <taxon>Metazoa</taxon>
        <taxon>Ecdysozoa</taxon>
        <taxon>Arthropoda</taxon>
        <taxon>Hexapoda</taxon>
        <taxon>Collembola</taxon>
        <taxon>Symphypleona</taxon>
        <taxon>Sminthuridae</taxon>
        <taxon>Allacma</taxon>
    </lineage>
</organism>
<dbReference type="AlphaFoldDB" id="A0A8J2KXJ3"/>
<sequence length="76" mass="8519">MKRKYDFIIFGAAGFTGRYTVEEWITYVSRGSQFANHTWAVAEKYQSVGKTIMGKISEITGVNVRDVPIIVADANN</sequence>
<dbReference type="Proteomes" id="UP000708208">
    <property type="component" value="Unassembled WGS sequence"/>
</dbReference>
<name>A0A8J2KXJ3_9HEXA</name>
<comment type="caution">
    <text evidence="1">The sequence shown here is derived from an EMBL/GenBank/DDBJ whole genome shotgun (WGS) entry which is preliminary data.</text>
</comment>
<evidence type="ECO:0000313" key="2">
    <source>
        <dbReference type="Proteomes" id="UP000708208"/>
    </source>
</evidence>
<accession>A0A8J2KXJ3</accession>